<name>A0AA40HN94_CNENI</name>
<keyword evidence="1" id="KW-0472">Membrane</keyword>
<evidence type="ECO:0000313" key="3">
    <source>
        <dbReference type="Proteomes" id="UP001177744"/>
    </source>
</evidence>
<comment type="caution">
    <text evidence="2">The sequence shown here is derived from an EMBL/GenBank/DDBJ whole genome shotgun (WGS) entry which is preliminary data.</text>
</comment>
<protein>
    <submittedName>
        <fullName evidence="2">Uncharacterized protein</fullName>
    </submittedName>
</protein>
<keyword evidence="3" id="KW-1185">Reference proteome</keyword>
<keyword evidence="1" id="KW-1133">Transmembrane helix</keyword>
<organism evidence="2 3">
    <name type="scientific">Cnephaeus nilssonii</name>
    <name type="common">Northern bat</name>
    <name type="synonym">Eptesicus nilssonii</name>
    <dbReference type="NCBI Taxonomy" id="3371016"/>
    <lineage>
        <taxon>Eukaryota</taxon>
        <taxon>Metazoa</taxon>
        <taxon>Chordata</taxon>
        <taxon>Craniata</taxon>
        <taxon>Vertebrata</taxon>
        <taxon>Euteleostomi</taxon>
        <taxon>Mammalia</taxon>
        <taxon>Eutheria</taxon>
        <taxon>Laurasiatheria</taxon>
        <taxon>Chiroptera</taxon>
        <taxon>Yangochiroptera</taxon>
        <taxon>Vespertilionidae</taxon>
        <taxon>Cnephaeus</taxon>
    </lineage>
</organism>
<dbReference type="EMBL" id="JAULJE010000016">
    <property type="protein sequence ID" value="KAK1333897.1"/>
    <property type="molecule type" value="Genomic_DNA"/>
</dbReference>
<keyword evidence="1" id="KW-0812">Transmembrane</keyword>
<dbReference type="AlphaFoldDB" id="A0AA40HN94"/>
<evidence type="ECO:0000256" key="1">
    <source>
        <dbReference type="SAM" id="Phobius"/>
    </source>
</evidence>
<feature type="transmembrane region" description="Helical" evidence="1">
    <location>
        <begin position="57"/>
        <end position="78"/>
    </location>
</feature>
<evidence type="ECO:0000313" key="2">
    <source>
        <dbReference type="EMBL" id="KAK1333897.1"/>
    </source>
</evidence>
<sequence>MRCLQKWKCSPAWEHLTLSASSTFIFLLILSFLGIFSFTFTSFFFLLCILKLFLGTFFLFLSFLFLSLFLLLLLLFSFSFRGVFILSFLGFCSLNGLLHLDLLLLDVAGVLRREGASGHQKGNLVHQAVGALFKLSASESRLICTFACLHQPALYVIMVQHLFLVACLQVAPSPFQALMPANCPLASPRQGPARPVTVASSPDPARAFASQARMGNRGWVADYCGYSGSFFIPGTRSEPLPHLTGPLDFVQSGKKVFDLKKKWIIKDVGAYHFLSEMEAAIWNCDQFFSKENDIENILNWNVM</sequence>
<gene>
    <name evidence="2" type="ORF">QTO34_006286</name>
</gene>
<feature type="transmembrane region" description="Helical" evidence="1">
    <location>
        <begin position="24"/>
        <end position="50"/>
    </location>
</feature>
<accession>A0AA40HN94</accession>
<reference evidence="2" key="1">
    <citation type="submission" date="2023-06" db="EMBL/GenBank/DDBJ databases">
        <title>Reference genome for the Northern bat (Eptesicus nilssonii), a most northern bat species.</title>
        <authorList>
            <person name="Laine V.N."/>
            <person name="Pulliainen A.T."/>
            <person name="Lilley T.M."/>
        </authorList>
    </citation>
    <scope>NUCLEOTIDE SEQUENCE</scope>
    <source>
        <strain evidence="2">BLF_Eptnil</strain>
        <tissue evidence="2">Kidney</tissue>
    </source>
</reference>
<proteinExistence type="predicted"/>
<feature type="transmembrane region" description="Helical" evidence="1">
    <location>
        <begin position="84"/>
        <end position="105"/>
    </location>
</feature>
<dbReference type="Proteomes" id="UP001177744">
    <property type="component" value="Unassembled WGS sequence"/>
</dbReference>